<feature type="compositionally biased region" description="Basic and acidic residues" evidence="8">
    <location>
        <begin position="651"/>
        <end position="660"/>
    </location>
</feature>
<dbReference type="Gene3D" id="2.120.10.80">
    <property type="entry name" value="Kelch-type beta propeller"/>
    <property type="match status" value="2"/>
</dbReference>
<dbReference type="CDD" id="cd00063">
    <property type="entry name" value="FN3"/>
    <property type="match status" value="2"/>
</dbReference>
<dbReference type="InterPro" id="IPR003961">
    <property type="entry name" value="FN3_dom"/>
</dbReference>
<dbReference type="InterPro" id="IPR036116">
    <property type="entry name" value="FN3_sf"/>
</dbReference>
<dbReference type="PANTHER" id="PTHR46003:SF1">
    <property type="entry name" value="HOST CELL FACTOR"/>
    <property type="match status" value="1"/>
</dbReference>
<dbReference type="Proteomes" id="UP000046393">
    <property type="component" value="Unplaced"/>
</dbReference>
<keyword evidence="6" id="KW-0539">Nucleus</keyword>
<evidence type="ECO:0000256" key="8">
    <source>
        <dbReference type="SAM" id="MobiDB-lite"/>
    </source>
</evidence>
<evidence type="ECO:0000256" key="1">
    <source>
        <dbReference type="ARBA" id="ARBA00004123"/>
    </source>
</evidence>
<evidence type="ECO:0000313" key="10">
    <source>
        <dbReference type="Proteomes" id="UP000046393"/>
    </source>
</evidence>
<feature type="compositionally biased region" description="Low complexity" evidence="8">
    <location>
        <begin position="537"/>
        <end position="557"/>
    </location>
</feature>
<dbReference type="GO" id="GO:0035097">
    <property type="term" value="C:histone methyltransferase complex"/>
    <property type="evidence" value="ECO:0007669"/>
    <property type="project" value="TreeGrafter"/>
</dbReference>
<feature type="region of interest" description="Disordered" evidence="8">
    <location>
        <begin position="506"/>
        <end position="597"/>
    </location>
</feature>
<name>A0A0N5AJR7_9BILA</name>
<dbReference type="FunFam" id="2.120.10.80:FF:000015">
    <property type="entry name" value="host cell factor 1 isoform X1"/>
    <property type="match status" value="1"/>
</dbReference>
<organism evidence="10 11">
    <name type="scientific">Syphacia muris</name>
    <dbReference type="NCBI Taxonomy" id="451379"/>
    <lineage>
        <taxon>Eukaryota</taxon>
        <taxon>Metazoa</taxon>
        <taxon>Ecdysozoa</taxon>
        <taxon>Nematoda</taxon>
        <taxon>Chromadorea</taxon>
        <taxon>Rhabditida</taxon>
        <taxon>Spirurina</taxon>
        <taxon>Oxyuridomorpha</taxon>
        <taxon>Oxyuroidea</taxon>
        <taxon>Oxyuridae</taxon>
        <taxon>Syphacia</taxon>
    </lineage>
</organism>
<accession>A0A0N5AJR7</accession>
<feature type="compositionally biased region" description="Basic and acidic residues" evidence="8">
    <location>
        <begin position="688"/>
        <end position="711"/>
    </location>
</feature>
<feature type="region of interest" description="Disordered" evidence="8">
    <location>
        <begin position="629"/>
        <end position="727"/>
    </location>
</feature>
<keyword evidence="10" id="KW-1185">Reference proteome</keyword>
<dbReference type="SUPFAM" id="SSF49265">
    <property type="entry name" value="Fibronectin type III"/>
    <property type="match status" value="1"/>
</dbReference>
<evidence type="ECO:0000256" key="4">
    <source>
        <dbReference type="ARBA" id="ARBA00022737"/>
    </source>
</evidence>
<feature type="compositionally biased region" description="Polar residues" evidence="8">
    <location>
        <begin position="579"/>
        <end position="592"/>
    </location>
</feature>
<evidence type="ECO:0000256" key="7">
    <source>
        <dbReference type="ARBA" id="ARBA00023306"/>
    </source>
</evidence>
<dbReference type="InterPro" id="IPR013783">
    <property type="entry name" value="Ig-like_fold"/>
</dbReference>
<feature type="domain" description="Fibronectin type-III" evidence="9">
    <location>
        <begin position="363"/>
        <end position="814"/>
    </location>
</feature>
<dbReference type="FunFam" id="2.120.10.80:FF:000008">
    <property type="entry name" value="host cell factor 1 isoform X1"/>
    <property type="match status" value="1"/>
</dbReference>
<feature type="compositionally biased region" description="Basic and acidic residues" evidence="8">
    <location>
        <begin position="629"/>
        <end position="642"/>
    </location>
</feature>
<dbReference type="STRING" id="451379.A0A0N5AJR7"/>
<evidence type="ECO:0000256" key="5">
    <source>
        <dbReference type="ARBA" id="ARBA00022813"/>
    </source>
</evidence>
<feature type="compositionally biased region" description="Polar residues" evidence="8">
    <location>
        <begin position="510"/>
        <end position="529"/>
    </location>
</feature>
<keyword evidence="4" id="KW-0677">Repeat</keyword>
<dbReference type="Gene3D" id="2.60.40.10">
    <property type="entry name" value="Immunoglobulins"/>
    <property type="match status" value="2"/>
</dbReference>
<dbReference type="PANTHER" id="PTHR46003">
    <property type="entry name" value="HOST CELL FACTOR"/>
    <property type="match status" value="1"/>
</dbReference>
<dbReference type="SMART" id="SM00060">
    <property type="entry name" value="FN3"/>
    <property type="match status" value="2"/>
</dbReference>
<sequence length="972" mass="107153">MSETKENIVAVEKPVVLRWKKVTNATGPTPRPRHGHRAVAIKDLMIVFGGGNEGIVEELHVYDSSTNQWFVPAVRGDVPDGFAAFGIVCDGTRIFMFGGMVEYGRYSADLYELQTSRWEWRLLRVRPPKSGDLGPCPRLGHSFSLASDQLCYLFGGLANDSCDVKQNIPRYLDDLFILDLQYGTNNLQWECPQTYGQKPSPRESHSGAIYEANGRRQLIIYGGMNGVRLGDLWILDLDSMTWTNPIVQGVAPLPRSLHSANIVGDRMIIFGGWVPLCMEDSKVRNEKEWKCTNTLASLNLKNLTWEPLSLGVSEDAVPRARAGHSAVVINKRIYVWSGRDGYRKAWNNQVCCKDMWFLETEKPGPPGKVQLVRATITSLEVCWNAVPTAEAYRLQLYKYEAQQKRDEEGRQTLIRVPINRATGKVIAIQRPSGQPVMKFLRGGHRSSSTGYVQTSTGQVLRVVPTSKLTHTAVNTGKGTGTKTIIVTKTSPNGSATAHKLVIVPPPNSAVLGTTHSGTPLSVVESTQQGHEQDATLSNNSSSEHSSTISTQGTTYTTPVASNIDSGLPQNLLDEAPSEGENQTSQNQENPGNSFPEVRQEKDALAKAVEHIVDSEPQDAPSATFQQRFREGDGDLSKVEVSSEKISPTTEVDAKNKETLKSEPINSPKDASYGRMETDESKSVPSVSADEKSELPNEDSLNKDRGQNEVKGECSLPQKAEATSSNYQQLPVQNTKQLKEESDQLWFDVGIIKGTSCTVTHYFLPSDIPFEDSYGHELDLGSHSVQPGSLRKKAELESGTAYRFRVAGINACGRGPWSETTAFKTCLPGFPGAPSSIKITKSTDGAHLTWEPPQNTAGRVSEYSVYLAVRTDRVSINETGQLAFVRVYVGPEPACLVPNSHLVSAHIDTKSKPAIIFRIAARNEKGYGPATQVRWLQEQSQIPQGTPRPTYTVVDYYRPPLPHQTQIKRMRME</sequence>
<keyword evidence="5" id="KW-0068">Autocatalytic cleavage</keyword>
<evidence type="ECO:0000256" key="2">
    <source>
        <dbReference type="ARBA" id="ARBA00022441"/>
    </source>
</evidence>
<dbReference type="GO" id="GO:0006338">
    <property type="term" value="P:chromatin remodeling"/>
    <property type="evidence" value="ECO:0007669"/>
    <property type="project" value="TreeGrafter"/>
</dbReference>
<dbReference type="WBParaSite" id="SMUV_0000471201-mRNA-1">
    <property type="protein sequence ID" value="SMUV_0000471201-mRNA-1"/>
    <property type="gene ID" value="SMUV_0000471201"/>
</dbReference>
<keyword evidence="3" id="KW-0597">Phosphoprotein</keyword>
<feature type="domain" description="Fibronectin type-III" evidence="9">
    <location>
        <begin position="830"/>
        <end position="927"/>
    </location>
</feature>
<keyword evidence="2" id="KW-0880">Kelch repeat</keyword>
<dbReference type="SUPFAM" id="SSF117281">
    <property type="entry name" value="Kelch motif"/>
    <property type="match status" value="1"/>
</dbReference>
<protein>
    <submittedName>
        <fullName evidence="11">Host cell factor 1</fullName>
    </submittedName>
</protein>
<evidence type="ECO:0000256" key="3">
    <source>
        <dbReference type="ARBA" id="ARBA00022553"/>
    </source>
</evidence>
<dbReference type="InterPro" id="IPR059124">
    <property type="entry name" value="Kelch_HCF"/>
</dbReference>
<dbReference type="InterPro" id="IPR015915">
    <property type="entry name" value="Kelch-typ_b-propeller"/>
</dbReference>
<dbReference type="InterPro" id="IPR043536">
    <property type="entry name" value="HCF1/2"/>
</dbReference>
<reference evidence="11" key="1">
    <citation type="submission" date="2017-02" db="UniProtKB">
        <authorList>
            <consortium name="WormBaseParasite"/>
        </authorList>
    </citation>
    <scope>IDENTIFICATION</scope>
</reference>
<dbReference type="GO" id="GO:0003713">
    <property type="term" value="F:transcription coactivator activity"/>
    <property type="evidence" value="ECO:0007669"/>
    <property type="project" value="TreeGrafter"/>
</dbReference>
<dbReference type="Gene3D" id="6.10.250.2590">
    <property type="match status" value="1"/>
</dbReference>
<dbReference type="AlphaFoldDB" id="A0A0N5AJR7"/>
<evidence type="ECO:0000256" key="6">
    <source>
        <dbReference type="ARBA" id="ARBA00023242"/>
    </source>
</evidence>
<dbReference type="Pfam" id="PF13854">
    <property type="entry name" value="Kelch_HCF"/>
    <property type="match status" value="1"/>
</dbReference>
<evidence type="ECO:0000313" key="11">
    <source>
        <dbReference type="WBParaSite" id="SMUV_0000471201-mRNA-1"/>
    </source>
</evidence>
<proteinExistence type="predicted"/>
<keyword evidence="7" id="KW-0131">Cell cycle</keyword>
<comment type="subcellular location">
    <subcellularLocation>
        <location evidence="1">Nucleus</location>
    </subcellularLocation>
</comment>
<feature type="compositionally biased region" description="Polar residues" evidence="8">
    <location>
        <begin position="558"/>
        <end position="568"/>
    </location>
</feature>
<evidence type="ECO:0000259" key="9">
    <source>
        <dbReference type="SMART" id="SM00060"/>
    </source>
</evidence>